<gene>
    <name evidence="2" type="ORF">EYF80_051715</name>
</gene>
<dbReference type="EMBL" id="SRLO01001403">
    <property type="protein sequence ID" value="TNN38113.1"/>
    <property type="molecule type" value="Genomic_DNA"/>
</dbReference>
<protein>
    <submittedName>
        <fullName evidence="2">Uncharacterized protein</fullName>
    </submittedName>
</protein>
<comment type="caution">
    <text evidence="2">The sequence shown here is derived from an EMBL/GenBank/DDBJ whole genome shotgun (WGS) entry which is preliminary data.</text>
</comment>
<dbReference type="Proteomes" id="UP000314294">
    <property type="component" value="Unassembled WGS sequence"/>
</dbReference>
<feature type="compositionally biased region" description="Polar residues" evidence="1">
    <location>
        <begin position="62"/>
        <end position="75"/>
    </location>
</feature>
<evidence type="ECO:0000313" key="3">
    <source>
        <dbReference type="Proteomes" id="UP000314294"/>
    </source>
</evidence>
<evidence type="ECO:0000313" key="2">
    <source>
        <dbReference type="EMBL" id="TNN38113.1"/>
    </source>
</evidence>
<feature type="region of interest" description="Disordered" evidence="1">
    <location>
        <begin position="62"/>
        <end position="96"/>
    </location>
</feature>
<accession>A0A4Z2FBG7</accession>
<organism evidence="2 3">
    <name type="scientific">Liparis tanakae</name>
    <name type="common">Tanaka's snailfish</name>
    <dbReference type="NCBI Taxonomy" id="230148"/>
    <lineage>
        <taxon>Eukaryota</taxon>
        <taxon>Metazoa</taxon>
        <taxon>Chordata</taxon>
        <taxon>Craniata</taxon>
        <taxon>Vertebrata</taxon>
        <taxon>Euteleostomi</taxon>
        <taxon>Actinopterygii</taxon>
        <taxon>Neopterygii</taxon>
        <taxon>Teleostei</taxon>
        <taxon>Neoteleostei</taxon>
        <taxon>Acanthomorphata</taxon>
        <taxon>Eupercaria</taxon>
        <taxon>Perciformes</taxon>
        <taxon>Cottioidei</taxon>
        <taxon>Cottales</taxon>
        <taxon>Liparidae</taxon>
        <taxon>Liparis</taxon>
    </lineage>
</organism>
<sequence length="133" mass="14172">MNVISGTCRSIHRWLLPLYGAPQQHPLLDDHGTAGRRLQEVSPSSVYSVDLIQMELTHPLISQSAEVTRSSNSPGSDGEHAGDPPEEHEATRALSTLMLTQARPQTSQLSLPVVAAAAAWAFASGGAVPSYCE</sequence>
<dbReference type="AlphaFoldDB" id="A0A4Z2FBG7"/>
<reference evidence="2 3" key="1">
    <citation type="submission" date="2019-03" db="EMBL/GenBank/DDBJ databases">
        <title>First draft genome of Liparis tanakae, snailfish: a comprehensive survey of snailfish specific genes.</title>
        <authorList>
            <person name="Kim W."/>
            <person name="Song I."/>
            <person name="Jeong J.-H."/>
            <person name="Kim D."/>
            <person name="Kim S."/>
            <person name="Ryu S."/>
            <person name="Song J.Y."/>
            <person name="Lee S.K."/>
        </authorList>
    </citation>
    <scope>NUCLEOTIDE SEQUENCE [LARGE SCALE GENOMIC DNA]</scope>
    <source>
        <tissue evidence="2">Muscle</tissue>
    </source>
</reference>
<feature type="compositionally biased region" description="Basic and acidic residues" evidence="1">
    <location>
        <begin position="77"/>
        <end position="91"/>
    </location>
</feature>
<evidence type="ECO:0000256" key="1">
    <source>
        <dbReference type="SAM" id="MobiDB-lite"/>
    </source>
</evidence>
<name>A0A4Z2FBG7_9TELE</name>
<proteinExistence type="predicted"/>
<keyword evidence="3" id="KW-1185">Reference proteome</keyword>